<dbReference type="AlphaFoldDB" id="A0A495WFZ4"/>
<keyword evidence="2" id="KW-1185">Reference proteome</keyword>
<dbReference type="RefSeq" id="WP_121457123.1">
    <property type="nucleotide sequence ID" value="NZ_RBXP01000011.1"/>
</dbReference>
<sequence>MPAPATPAILVSACLLGQAVRYDAQAVPCPSRQLADWQRAGLLLPFCPETAGGLPVPRPAAEIRGAGGGSAVLAGAAEVVDGHGRNLNAAFIAGAEAALAAARRHGIRLAILKERSPSCGSRQIYDGSFAGRHIAGAGVTAALLEAAGIRVFNEQRIAEAAAFYHALPAASAGAH</sequence>
<organism evidence="1 2">
    <name type="scientific">Azonexus fungiphilus</name>
    <dbReference type="NCBI Taxonomy" id="146940"/>
    <lineage>
        <taxon>Bacteria</taxon>
        <taxon>Pseudomonadati</taxon>
        <taxon>Pseudomonadota</taxon>
        <taxon>Betaproteobacteria</taxon>
        <taxon>Rhodocyclales</taxon>
        <taxon>Azonexaceae</taxon>
        <taxon>Azonexus</taxon>
    </lineage>
</organism>
<protein>
    <submittedName>
        <fullName evidence="1">Uncharacterized protein YbbK (DUF523 family)</fullName>
    </submittedName>
</protein>
<dbReference type="PANTHER" id="PTHR30087:SF1">
    <property type="entry name" value="HYPOTHETICAL CYTOSOLIC PROTEIN"/>
    <property type="match status" value="1"/>
</dbReference>
<dbReference type="Proteomes" id="UP000270626">
    <property type="component" value="Unassembled WGS sequence"/>
</dbReference>
<name>A0A495WFZ4_9RHOO</name>
<dbReference type="OrthoDB" id="495783at2"/>
<comment type="caution">
    <text evidence="1">The sequence shown here is derived from an EMBL/GenBank/DDBJ whole genome shotgun (WGS) entry which is preliminary data.</text>
</comment>
<evidence type="ECO:0000313" key="2">
    <source>
        <dbReference type="Proteomes" id="UP000270626"/>
    </source>
</evidence>
<dbReference type="InterPro" id="IPR007553">
    <property type="entry name" value="2-thiour_desulf"/>
</dbReference>
<gene>
    <name evidence="1" type="ORF">DFR40_0750</name>
</gene>
<dbReference type="PANTHER" id="PTHR30087">
    <property type="entry name" value="INNER MEMBRANE PROTEIN"/>
    <property type="match status" value="1"/>
</dbReference>
<accession>A0A495WFZ4</accession>
<proteinExistence type="predicted"/>
<dbReference type="Pfam" id="PF04463">
    <property type="entry name" value="2-thiour_desulf"/>
    <property type="match status" value="1"/>
</dbReference>
<evidence type="ECO:0000313" key="1">
    <source>
        <dbReference type="EMBL" id="RKT60611.1"/>
    </source>
</evidence>
<dbReference type="EMBL" id="RBXP01000011">
    <property type="protein sequence ID" value="RKT60611.1"/>
    <property type="molecule type" value="Genomic_DNA"/>
</dbReference>
<reference evidence="1 2" key="1">
    <citation type="submission" date="2018-10" db="EMBL/GenBank/DDBJ databases">
        <title>Genomic Encyclopedia of Type Strains, Phase IV (KMG-IV): sequencing the most valuable type-strain genomes for metagenomic binning, comparative biology and taxonomic classification.</title>
        <authorList>
            <person name="Goeker M."/>
        </authorList>
    </citation>
    <scope>NUCLEOTIDE SEQUENCE [LARGE SCALE GENOMIC DNA]</scope>
    <source>
        <strain evidence="1 2">DSM 23841</strain>
    </source>
</reference>